<evidence type="ECO:0000313" key="3">
    <source>
        <dbReference type="Proteomes" id="UP000701801"/>
    </source>
</evidence>
<name>A0A9N9LVI0_9HELO</name>
<gene>
    <name evidence="2" type="ORF">HYALB_00002455</name>
</gene>
<organism evidence="2 3">
    <name type="scientific">Hymenoscyphus albidus</name>
    <dbReference type="NCBI Taxonomy" id="595503"/>
    <lineage>
        <taxon>Eukaryota</taxon>
        <taxon>Fungi</taxon>
        <taxon>Dikarya</taxon>
        <taxon>Ascomycota</taxon>
        <taxon>Pezizomycotina</taxon>
        <taxon>Leotiomycetes</taxon>
        <taxon>Helotiales</taxon>
        <taxon>Helotiaceae</taxon>
        <taxon>Hymenoscyphus</taxon>
    </lineage>
</organism>
<evidence type="ECO:0000313" key="2">
    <source>
        <dbReference type="EMBL" id="CAG8979331.1"/>
    </source>
</evidence>
<feature type="region of interest" description="Disordered" evidence="1">
    <location>
        <begin position="68"/>
        <end position="91"/>
    </location>
</feature>
<protein>
    <submittedName>
        <fullName evidence="2">Uncharacterized protein</fullName>
    </submittedName>
</protein>
<dbReference type="OrthoDB" id="3519400at2759"/>
<sequence>MSSTTQTQYTNQQQYYLITNVTSTYHQQQTSREEFDLKSSNTSWKLPYTIDDEDLTFDGKPLNMLYEENRMKAERRDERKPSRGRSRNAKK</sequence>
<proteinExistence type="predicted"/>
<reference evidence="2" key="1">
    <citation type="submission" date="2021-07" db="EMBL/GenBank/DDBJ databases">
        <authorList>
            <person name="Durling M."/>
        </authorList>
    </citation>
    <scope>NUCLEOTIDE SEQUENCE</scope>
</reference>
<accession>A0A9N9LVI0</accession>
<feature type="compositionally biased region" description="Basic residues" evidence="1">
    <location>
        <begin position="82"/>
        <end position="91"/>
    </location>
</feature>
<keyword evidence="3" id="KW-1185">Reference proteome</keyword>
<dbReference type="AlphaFoldDB" id="A0A9N9LVI0"/>
<feature type="compositionally biased region" description="Basic and acidic residues" evidence="1">
    <location>
        <begin position="68"/>
        <end position="81"/>
    </location>
</feature>
<dbReference type="Proteomes" id="UP000701801">
    <property type="component" value="Unassembled WGS sequence"/>
</dbReference>
<comment type="caution">
    <text evidence="2">The sequence shown here is derived from an EMBL/GenBank/DDBJ whole genome shotgun (WGS) entry which is preliminary data.</text>
</comment>
<dbReference type="EMBL" id="CAJVRM010000307">
    <property type="protein sequence ID" value="CAG8979331.1"/>
    <property type="molecule type" value="Genomic_DNA"/>
</dbReference>
<evidence type="ECO:0000256" key="1">
    <source>
        <dbReference type="SAM" id="MobiDB-lite"/>
    </source>
</evidence>